<evidence type="ECO:0000256" key="3">
    <source>
        <dbReference type="ARBA" id="ARBA00023163"/>
    </source>
</evidence>
<proteinExistence type="predicted"/>
<dbReference type="PANTHER" id="PTHR24567">
    <property type="entry name" value="CRP FAMILY TRANSCRIPTIONAL REGULATORY PROTEIN"/>
    <property type="match status" value="1"/>
</dbReference>
<evidence type="ECO:0000259" key="5">
    <source>
        <dbReference type="PROSITE" id="PS51063"/>
    </source>
</evidence>
<feature type="domain" description="Cyclic nucleotide-binding" evidence="4">
    <location>
        <begin position="11"/>
        <end position="117"/>
    </location>
</feature>
<dbReference type="CDD" id="cd00038">
    <property type="entry name" value="CAP_ED"/>
    <property type="match status" value="1"/>
</dbReference>
<evidence type="ECO:0000259" key="4">
    <source>
        <dbReference type="PROSITE" id="PS50042"/>
    </source>
</evidence>
<dbReference type="InterPro" id="IPR014710">
    <property type="entry name" value="RmlC-like_jellyroll"/>
</dbReference>
<evidence type="ECO:0000256" key="2">
    <source>
        <dbReference type="ARBA" id="ARBA00023125"/>
    </source>
</evidence>
<gene>
    <name evidence="6" type="ORF">SAMN04487894_101228</name>
</gene>
<evidence type="ECO:0000256" key="1">
    <source>
        <dbReference type="ARBA" id="ARBA00023015"/>
    </source>
</evidence>
<dbReference type="PANTHER" id="PTHR24567:SF28">
    <property type="entry name" value="LISTERIOLYSIN REGULATORY PROTEIN"/>
    <property type="match status" value="1"/>
</dbReference>
<dbReference type="InterPro" id="IPR036390">
    <property type="entry name" value="WH_DNA-bd_sf"/>
</dbReference>
<dbReference type="InterPro" id="IPR050397">
    <property type="entry name" value="Env_Response_Regulators"/>
</dbReference>
<dbReference type="Gene3D" id="2.60.120.10">
    <property type="entry name" value="Jelly Rolls"/>
    <property type="match status" value="1"/>
</dbReference>
<evidence type="ECO:0000313" key="7">
    <source>
        <dbReference type="Proteomes" id="UP000198757"/>
    </source>
</evidence>
<dbReference type="RefSeq" id="WP_090388186.1">
    <property type="nucleotide sequence ID" value="NZ_FMZO01000001.1"/>
</dbReference>
<dbReference type="InterPro" id="IPR036388">
    <property type="entry name" value="WH-like_DNA-bd_sf"/>
</dbReference>
<reference evidence="7" key="1">
    <citation type="submission" date="2016-10" db="EMBL/GenBank/DDBJ databases">
        <authorList>
            <person name="Varghese N."/>
            <person name="Submissions S."/>
        </authorList>
    </citation>
    <scope>NUCLEOTIDE SEQUENCE [LARGE SCALE GENOMIC DNA]</scope>
    <source>
        <strain evidence="7">DSM 25811 / CCM 8410 / LMG 26954 / E90</strain>
    </source>
</reference>
<dbReference type="OrthoDB" id="667966at2"/>
<dbReference type="STRING" id="1285928.SAMN04487894_101228"/>
<keyword evidence="1" id="KW-0805">Transcription regulation</keyword>
<dbReference type="SUPFAM" id="SSF51206">
    <property type="entry name" value="cAMP-binding domain-like"/>
    <property type="match status" value="1"/>
</dbReference>
<dbReference type="PROSITE" id="PS51063">
    <property type="entry name" value="HTH_CRP_2"/>
    <property type="match status" value="1"/>
</dbReference>
<dbReference type="PROSITE" id="PS50042">
    <property type="entry name" value="CNMP_BINDING_3"/>
    <property type="match status" value="1"/>
</dbReference>
<dbReference type="InterPro" id="IPR018490">
    <property type="entry name" value="cNMP-bd_dom_sf"/>
</dbReference>
<feature type="domain" description="HTH crp-type" evidence="5">
    <location>
        <begin position="131"/>
        <end position="196"/>
    </location>
</feature>
<keyword evidence="7" id="KW-1185">Reference proteome</keyword>
<dbReference type="Gene3D" id="1.10.10.10">
    <property type="entry name" value="Winged helix-like DNA-binding domain superfamily/Winged helix DNA-binding domain"/>
    <property type="match status" value="1"/>
</dbReference>
<dbReference type="Pfam" id="PF13545">
    <property type="entry name" value="HTH_Crp_2"/>
    <property type="match status" value="1"/>
</dbReference>
<sequence>MPIDYNILIAYGGVACKVEKGAIIFHEGNLPYFFYQLEEGSVRMYSTNMEGKELTQGYFEKGQSFGEPPLLLDKAYPSTAEAATPAVLVKIRKEKFYGILRDYPEIARALLFTFAERIYSKATAAQIWVRQTPEEKIAHFLDRKKGNEHLSKSWRVPYTRQQIADFTGLRVETVIRTLIRMSSAGKVKILGHKLYY</sequence>
<dbReference type="GO" id="GO:0003677">
    <property type="term" value="F:DNA binding"/>
    <property type="evidence" value="ECO:0007669"/>
    <property type="project" value="UniProtKB-KW"/>
</dbReference>
<keyword evidence="2" id="KW-0238">DNA-binding</keyword>
<dbReference type="InterPro" id="IPR012318">
    <property type="entry name" value="HTH_CRP"/>
</dbReference>
<dbReference type="PRINTS" id="PR00034">
    <property type="entry name" value="HTHCRP"/>
</dbReference>
<organism evidence="6 7">
    <name type="scientific">Niabella drilacis (strain DSM 25811 / CCM 8410 / CCUG 62505 / LMG 26954 / E90)</name>
    <dbReference type="NCBI Taxonomy" id="1285928"/>
    <lineage>
        <taxon>Bacteria</taxon>
        <taxon>Pseudomonadati</taxon>
        <taxon>Bacteroidota</taxon>
        <taxon>Chitinophagia</taxon>
        <taxon>Chitinophagales</taxon>
        <taxon>Chitinophagaceae</taxon>
        <taxon>Niabella</taxon>
    </lineage>
</organism>
<dbReference type="InterPro" id="IPR000595">
    <property type="entry name" value="cNMP-bd_dom"/>
</dbReference>
<dbReference type="GO" id="GO:0005829">
    <property type="term" value="C:cytosol"/>
    <property type="evidence" value="ECO:0007669"/>
    <property type="project" value="TreeGrafter"/>
</dbReference>
<dbReference type="Proteomes" id="UP000198757">
    <property type="component" value="Unassembled WGS sequence"/>
</dbReference>
<dbReference type="SUPFAM" id="SSF46785">
    <property type="entry name" value="Winged helix' DNA-binding domain"/>
    <property type="match status" value="1"/>
</dbReference>
<dbReference type="EMBL" id="FMZO01000001">
    <property type="protein sequence ID" value="SDC06089.1"/>
    <property type="molecule type" value="Genomic_DNA"/>
</dbReference>
<accession>A0A1G6IHT6</accession>
<dbReference type="Pfam" id="PF00027">
    <property type="entry name" value="cNMP_binding"/>
    <property type="match status" value="1"/>
</dbReference>
<protein>
    <submittedName>
        <fullName evidence="6">CRP/FNR family transcriptional regulator, anaerobic regulatory protein</fullName>
    </submittedName>
</protein>
<dbReference type="AlphaFoldDB" id="A0A1G6IHT6"/>
<dbReference type="GO" id="GO:0003700">
    <property type="term" value="F:DNA-binding transcription factor activity"/>
    <property type="evidence" value="ECO:0007669"/>
    <property type="project" value="TreeGrafter"/>
</dbReference>
<name>A0A1G6IHT6_NIADE</name>
<evidence type="ECO:0000313" key="6">
    <source>
        <dbReference type="EMBL" id="SDC06089.1"/>
    </source>
</evidence>
<dbReference type="SMART" id="SM00100">
    <property type="entry name" value="cNMP"/>
    <property type="match status" value="1"/>
</dbReference>
<keyword evidence="3" id="KW-0804">Transcription</keyword>